<feature type="transmembrane region" description="Helical" evidence="6">
    <location>
        <begin position="51"/>
        <end position="71"/>
    </location>
</feature>
<feature type="transmembrane region" description="Helical" evidence="6">
    <location>
        <begin position="228"/>
        <end position="248"/>
    </location>
</feature>
<protein>
    <submittedName>
        <fullName evidence="7">Drug Na(+) antiporter (Drug efflux pump)</fullName>
    </submittedName>
</protein>
<feature type="transmembrane region" description="Helical" evidence="6">
    <location>
        <begin position="163"/>
        <end position="183"/>
    </location>
</feature>
<evidence type="ECO:0000256" key="3">
    <source>
        <dbReference type="ARBA" id="ARBA00022692"/>
    </source>
</evidence>
<evidence type="ECO:0000256" key="4">
    <source>
        <dbReference type="ARBA" id="ARBA00022989"/>
    </source>
</evidence>
<dbReference type="AlphaFoldDB" id="A0A0R1K8M8"/>
<organism evidence="7 8">
    <name type="scientific">Companilactobacillus nodensis DSM 19682 = JCM 14932 = NBRC 107160</name>
    <dbReference type="NCBI Taxonomy" id="1423775"/>
    <lineage>
        <taxon>Bacteria</taxon>
        <taxon>Bacillati</taxon>
        <taxon>Bacillota</taxon>
        <taxon>Bacilli</taxon>
        <taxon>Lactobacillales</taxon>
        <taxon>Lactobacillaceae</taxon>
        <taxon>Companilactobacillus</taxon>
    </lineage>
</organism>
<dbReference type="InterPro" id="IPR050833">
    <property type="entry name" value="Poly_Biosynth_Transport"/>
</dbReference>
<sequence>MKREVSRAIKGTWILTIASLFSELMSAIYRIPLQNIVGDRGYFIYQQVYPIYGIFSVLALSGLPVVISKTFAQQDSPAAKSKLLKLTFTVLLAGCLALTIFLWGSARYLAIFMGDPNLFHEIRAVSLTFLLVPFEATFRGYFQSDLEMTPSAISQILEQFIRIIIIIGSAILFGKGFLGIYQMGMIANSGAFIGGLFAVVILMLTFIKQREPLLQDDQDVKVKIERGLALEILLIVVFTGITIFYQFIDSFTILRLLMHSGMPIDRAEILKGVFDRAQPLIQLGIVISLSFVSTIMPQLREANQTKVNKTIIQKMMRVCLWLAVAETAGLVALMPEVNTMLFTTADGSLALAIYMLSIVLVSFINLMVAITSGDDEKNLIKLVLFIVSLVAKIALNILLIPHFNIVGAALATILSECIILAGMYLIYDNGVFLLSRDFLTKVISVGLLMGIVIKALATVSSHYLFLSRGHSILISVVLIPIGVLIYLGLSKKLKILSKSEWEILPMGEFITKFMKIED</sequence>
<dbReference type="Proteomes" id="UP000051248">
    <property type="component" value="Unassembled WGS sequence"/>
</dbReference>
<feature type="transmembrane region" description="Helical" evidence="6">
    <location>
        <begin position="83"/>
        <end position="104"/>
    </location>
</feature>
<dbReference type="RefSeq" id="WP_056979755.1">
    <property type="nucleotide sequence ID" value="NZ_AZDZ01000011.1"/>
</dbReference>
<evidence type="ECO:0000313" key="8">
    <source>
        <dbReference type="Proteomes" id="UP000051248"/>
    </source>
</evidence>
<dbReference type="InterPro" id="IPR002797">
    <property type="entry name" value="Polysacc_synth"/>
</dbReference>
<dbReference type="PANTHER" id="PTHR30250">
    <property type="entry name" value="PST FAMILY PREDICTED COLANIC ACID TRANSPORTER"/>
    <property type="match status" value="1"/>
</dbReference>
<comment type="subcellular location">
    <subcellularLocation>
        <location evidence="1">Cell membrane</location>
        <topology evidence="1">Multi-pass membrane protein</topology>
    </subcellularLocation>
</comment>
<dbReference type="Pfam" id="PF01943">
    <property type="entry name" value="Polysacc_synt"/>
    <property type="match status" value="1"/>
</dbReference>
<feature type="transmembrane region" description="Helical" evidence="6">
    <location>
        <begin position="438"/>
        <end position="457"/>
    </location>
</feature>
<feature type="transmembrane region" description="Helical" evidence="6">
    <location>
        <begin position="124"/>
        <end position="142"/>
    </location>
</feature>
<evidence type="ECO:0000256" key="2">
    <source>
        <dbReference type="ARBA" id="ARBA00022475"/>
    </source>
</evidence>
<comment type="caution">
    <text evidence="7">The sequence shown here is derived from an EMBL/GenBank/DDBJ whole genome shotgun (WGS) entry which is preliminary data.</text>
</comment>
<proteinExistence type="predicted"/>
<dbReference type="GO" id="GO:0005886">
    <property type="term" value="C:plasma membrane"/>
    <property type="evidence" value="ECO:0007669"/>
    <property type="project" value="UniProtKB-SubCell"/>
</dbReference>
<evidence type="ECO:0000256" key="5">
    <source>
        <dbReference type="ARBA" id="ARBA00023136"/>
    </source>
</evidence>
<dbReference type="eggNOG" id="COG2244">
    <property type="taxonomic scope" value="Bacteria"/>
</dbReference>
<accession>A0A0R1K8M8</accession>
<reference evidence="7 8" key="1">
    <citation type="journal article" date="2015" name="Genome Announc.">
        <title>Expanding the biotechnology potential of lactobacilli through comparative genomics of 213 strains and associated genera.</title>
        <authorList>
            <person name="Sun Z."/>
            <person name="Harris H.M."/>
            <person name="McCann A."/>
            <person name="Guo C."/>
            <person name="Argimon S."/>
            <person name="Zhang W."/>
            <person name="Yang X."/>
            <person name="Jeffery I.B."/>
            <person name="Cooney J.C."/>
            <person name="Kagawa T.F."/>
            <person name="Liu W."/>
            <person name="Song Y."/>
            <person name="Salvetti E."/>
            <person name="Wrobel A."/>
            <person name="Rasinkangas P."/>
            <person name="Parkhill J."/>
            <person name="Rea M.C."/>
            <person name="O'Sullivan O."/>
            <person name="Ritari J."/>
            <person name="Douillard F.P."/>
            <person name="Paul Ross R."/>
            <person name="Yang R."/>
            <person name="Briner A.E."/>
            <person name="Felis G.E."/>
            <person name="de Vos W.M."/>
            <person name="Barrangou R."/>
            <person name="Klaenhammer T.R."/>
            <person name="Caufield P.W."/>
            <person name="Cui Y."/>
            <person name="Zhang H."/>
            <person name="O'Toole P.W."/>
        </authorList>
    </citation>
    <scope>NUCLEOTIDE SEQUENCE [LARGE SCALE GENOMIC DNA]</scope>
    <source>
        <strain evidence="7 8">DSM 19682</strain>
    </source>
</reference>
<feature type="transmembrane region" description="Helical" evidence="6">
    <location>
        <begin position="318"/>
        <end position="337"/>
    </location>
</feature>
<evidence type="ECO:0000256" key="1">
    <source>
        <dbReference type="ARBA" id="ARBA00004651"/>
    </source>
</evidence>
<dbReference type="CDD" id="cd13124">
    <property type="entry name" value="MATE_SpoVB_like"/>
    <property type="match status" value="1"/>
</dbReference>
<dbReference type="PANTHER" id="PTHR30250:SF29">
    <property type="entry name" value="POLYSACCHARIDE BIOSYNTHESIS PROTEIN C-TERMINAL DOMAIN-CONTAINING PROTEIN"/>
    <property type="match status" value="1"/>
</dbReference>
<keyword evidence="3 6" id="KW-0812">Transmembrane</keyword>
<dbReference type="InterPro" id="IPR024923">
    <property type="entry name" value="PG_synth_SpoVB"/>
</dbReference>
<dbReference type="STRING" id="1423775.FD03_GL000356"/>
<evidence type="ECO:0000313" key="7">
    <source>
        <dbReference type="EMBL" id="KRK79656.1"/>
    </source>
</evidence>
<dbReference type="PATRIC" id="fig|1423775.4.peg.362"/>
<feature type="transmembrane region" description="Helical" evidence="6">
    <location>
        <begin position="189"/>
        <end position="207"/>
    </location>
</feature>
<keyword evidence="2" id="KW-1003">Cell membrane</keyword>
<feature type="transmembrane region" description="Helical" evidence="6">
    <location>
        <begin position="280"/>
        <end position="297"/>
    </location>
</feature>
<feature type="transmembrane region" description="Helical" evidence="6">
    <location>
        <begin position="349"/>
        <end position="370"/>
    </location>
</feature>
<feature type="transmembrane region" description="Helical" evidence="6">
    <location>
        <begin position="12"/>
        <end position="31"/>
    </location>
</feature>
<keyword evidence="5 6" id="KW-0472">Membrane</keyword>
<feature type="transmembrane region" description="Helical" evidence="6">
    <location>
        <begin position="469"/>
        <end position="489"/>
    </location>
</feature>
<name>A0A0R1K8M8_9LACO</name>
<gene>
    <name evidence="7" type="ORF">FD03_GL000356</name>
</gene>
<dbReference type="OrthoDB" id="9775950at2"/>
<evidence type="ECO:0000256" key="6">
    <source>
        <dbReference type="SAM" id="Phobius"/>
    </source>
</evidence>
<feature type="transmembrane region" description="Helical" evidence="6">
    <location>
        <begin position="382"/>
        <end position="399"/>
    </location>
</feature>
<keyword evidence="4 6" id="KW-1133">Transmembrane helix</keyword>
<feature type="transmembrane region" description="Helical" evidence="6">
    <location>
        <begin position="405"/>
        <end position="426"/>
    </location>
</feature>
<dbReference type="EMBL" id="AZDZ01000011">
    <property type="protein sequence ID" value="KRK79656.1"/>
    <property type="molecule type" value="Genomic_DNA"/>
</dbReference>
<keyword evidence="8" id="KW-1185">Reference proteome</keyword>